<dbReference type="Proteomes" id="UP001187682">
    <property type="component" value="Unassembled WGS sequence"/>
</dbReference>
<evidence type="ECO:0000256" key="1">
    <source>
        <dbReference type="PROSITE-ProRule" id="PRU10141"/>
    </source>
</evidence>
<accession>A0AAE8SZV6</accession>
<dbReference type="EMBL" id="ONZQ02000019">
    <property type="protein sequence ID" value="SPO07228.1"/>
    <property type="molecule type" value="Genomic_DNA"/>
</dbReference>
<gene>
    <name evidence="2" type="ORF">DNG_09922</name>
</gene>
<evidence type="ECO:0000313" key="2">
    <source>
        <dbReference type="EMBL" id="SPO07228.1"/>
    </source>
</evidence>
<evidence type="ECO:0008006" key="4">
    <source>
        <dbReference type="Google" id="ProtNLM"/>
    </source>
</evidence>
<keyword evidence="1" id="KW-0547">Nucleotide-binding</keyword>
<dbReference type="AlphaFoldDB" id="A0AAE8SZV6"/>
<dbReference type="InterPro" id="IPR025213">
    <property type="entry name" value="Sim4_Fta2"/>
</dbReference>
<keyword evidence="3" id="KW-1185">Reference proteome</keyword>
<reference evidence="2" key="1">
    <citation type="submission" date="2018-03" db="EMBL/GenBank/DDBJ databases">
        <authorList>
            <person name="Guldener U."/>
        </authorList>
    </citation>
    <scope>NUCLEOTIDE SEQUENCE</scope>
</reference>
<comment type="caution">
    <text evidence="2">The sequence shown here is derived from an EMBL/GenBank/DDBJ whole genome shotgun (WGS) entry which is preliminary data.</text>
</comment>
<organism evidence="2 3">
    <name type="scientific">Cephalotrichum gorgonifer</name>
    <dbReference type="NCBI Taxonomy" id="2041049"/>
    <lineage>
        <taxon>Eukaryota</taxon>
        <taxon>Fungi</taxon>
        <taxon>Dikarya</taxon>
        <taxon>Ascomycota</taxon>
        <taxon>Pezizomycotina</taxon>
        <taxon>Sordariomycetes</taxon>
        <taxon>Hypocreomycetidae</taxon>
        <taxon>Microascales</taxon>
        <taxon>Microascaceae</taxon>
        <taxon>Cephalotrichum</taxon>
    </lineage>
</organism>
<evidence type="ECO:0000313" key="3">
    <source>
        <dbReference type="Proteomes" id="UP001187682"/>
    </source>
</evidence>
<dbReference type="InterPro" id="IPR017441">
    <property type="entry name" value="Protein_kinase_ATP_BS"/>
</dbReference>
<name>A0AAE8SZV6_9PEZI</name>
<proteinExistence type="predicted"/>
<feature type="binding site" evidence="1">
    <location>
        <position position="62"/>
    </location>
    <ligand>
        <name>ATP</name>
        <dbReference type="ChEBI" id="CHEBI:30616"/>
    </ligand>
</feature>
<keyword evidence="1" id="KW-0067">ATP-binding</keyword>
<dbReference type="PROSITE" id="PS00107">
    <property type="entry name" value="PROTEIN_KINASE_ATP"/>
    <property type="match status" value="1"/>
</dbReference>
<dbReference type="Pfam" id="PF13095">
    <property type="entry name" value="FTA2"/>
    <property type="match status" value="1"/>
</dbReference>
<sequence>MYPDWPDSDADLVPLPQCDGPKLRPFDFHGGPQSIKFLQYLGRGAHAHVFKVEILNQIYALKVFKFLPDDSWLTIIQETRDFEDRDAIAPPYNYSEPFSCECRAFGRLQEAGYEELAATCFGYILLDEGHEAVMRDKFKNRLKDIDGIHFTRDFGYTSPNEQEEPRNARERFLGKNDRKPPFRCIVKEYGERTTDMRPQDFRKILRNIEKLQQLGIINLDMALRQIFNGKLSDLSVTMTTPHYLINPELNPELTERQKVHMEFNTFGICVRDYAAFNFMVDEWNERIADRRKHCRVYAFSTCRKYGLQRYDLRMNIPSRRGVFTPADPRKYNWRASLSSGTVGVVPSGTRRRRVTVRPSGWHYNGPERAVKPLRNATFRGFIPTLEWEVENHTIFPKIVTWSR</sequence>
<protein>
    <recommendedName>
        <fullName evidence="4">Protein kinase domain-containing protein</fullName>
    </recommendedName>
</protein>
<dbReference type="GO" id="GO:0005524">
    <property type="term" value="F:ATP binding"/>
    <property type="evidence" value="ECO:0007669"/>
    <property type="project" value="UniProtKB-UniRule"/>
</dbReference>